<feature type="transmembrane region" description="Helical" evidence="1">
    <location>
        <begin position="76"/>
        <end position="96"/>
    </location>
</feature>
<feature type="transmembrane region" description="Helical" evidence="1">
    <location>
        <begin position="22"/>
        <end position="40"/>
    </location>
</feature>
<feature type="transmembrane region" description="Helical" evidence="1">
    <location>
        <begin position="52"/>
        <end position="70"/>
    </location>
</feature>
<accession>A0A6J4RN29</accession>
<organism evidence="2">
    <name type="scientific">uncultured Solirubrobacteraceae bacterium</name>
    <dbReference type="NCBI Taxonomy" id="1162706"/>
    <lineage>
        <taxon>Bacteria</taxon>
        <taxon>Bacillati</taxon>
        <taxon>Actinomycetota</taxon>
        <taxon>Thermoleophilia</taxon>
        <taxon>Solirubrobacterales</taxon>
        <taxon>Solirubrobacteraceae</taxon>
        <taxon>environmental samples</taxon>
    </lineage>
</organism>
<keyword evidence="1" id="KW-0472">Membrane</keyword>
<protein>
    <submittedName>
        <fullName evidence="2">Uncharacterized protein</fullName>
    </submittedName>
</protein>
<reference evidence="2" key="1">
    <citation type="submission" date="2020-02" db="EMBL/GenBank/DDBJ databases">
        <authorList>
            <person name="Meier V. D."/>
        </authorList>
    </citation>
    <scope>NUCLEOTIDE SEQUENCE</scope>
    <source>
        <strain evidence="2">AVDCRST_MAG13</strain>
    </source>
</reference>
<dbReference type="AlphaFoldDB" id="A0A6J4RN29"/>
<keyword evidence="1" id="KW-1133">Transmembrane helix</keyword>
<gene>
    <name evidence="2" type="ORF">AVDCRST_MAG13-950</name>
</gene>
<proteinExistence type="predicted"/>
<evidence type="ECO:0000256" key="1">
    <source>
        <dbReference type="SAM" id="Phobius"/>
    </source>
</evidence>
<sequence length="107" mass="11136">MELSILAGNVLVVLGYATDRPWLMGVGFALVLLAALEVSIREHVAGFRSHSVLLAAALAVASAAVAFLLTPVPQPAILVLAVVVFGVAFGGLRQLFRRRAGGLGFRA</sequence>
<evidence type="ECO:0000313" key="2">
    <source>
        <dbReference type="EMBL" id="CAA9477544.1"/>
    </source>
</evidence>
<dbReference type="EMBL" id="CADCVO010000145">
    <property type="protein sequence ID" value="CAA9477544.1"/>
    <property type="molecule type" value="Genomic_DNA"/>
</dbReference>
<name>A0A6J4RN29_9ACTN</name>
<keyword evidence="1" id="KW-0812">Transmembrane</keyword>